<evidence type="ECO:0000313" key="2">
    <source>
        <dbReference type="EMBL" id="PWJ22434.1"/>
    </source>
</evidence>
<evidence type="ECO:0000313" key="3">
    <source>
        <dbReference type="EMBL" id="SSA38712.1"/>
    </source>
</evidence>
<evidence type="ECO:0000313" key="4">
    <source>
        <dbReference type="Proteomes" id="UP000245839"/>
    </source>
</evidence>
<dbReference type="EMBL" id="UETC01000001">
    <property type="protein sequence ID" value="SSA38712.1"/>
    <property type="molecule type" value="Genomic_DNA"/>
</dbReference>
<dbReference type="Proteomes" id="UP000245839">
    <property type="component" value="Unassembled WGS sequence"/>
</dbReference>
<name>A0A2Y9BW99_9RHOB</name>
<dbReference type="Pfam" id="PF02538">
    <property type="entry name" value="Hydantoinase_B"/>
    <property type="match status" value="1"/>
</dbReference>
<dbReference type="InterPro" id="IPR003692">
    <property type="entry name" value="Hydantoinase_B"/>
</dbReference>
<dbReference type="GO" id="GO:0003824">
    <property type="term" value="F:catalytic activity"/>
    <property type="evidence" value="ECO:0007669"/>
    <property type="project" value="InterPro"/>
</dbReference>
<proteinExistence type="predicted"/>
<organism evidence="3 5">
    <name type="scientific">Jannaschia seohaensis</name>
    <dbReference type="NCBI Taxonomy" id="475081"/>
    <lineage>
        <taxon>Bacteria</taxon>
        <taxon>Pseudomonadati</taxon>
        <taxon>Pseudomonadota</taxon>
        <taxon>Alphaproteobacteria</taxon>
        <taxon>Rhodobacterales</taxon>
        <taxon>Roseobacteraceae</taxon>
        <taxon>Jannaschia</taxon>
    </lineage>
</organism>
<reference evidence="3 5" key="1">
    <citation type="submission" date="2016-10" db="EMBL/GenBank/DDBJ databases">
        <authorList>
            <person name="Cai Z."/>
        </authorList>
    </citation>
    <scope>NUCLEOTIDE SEQUENCE [LARGE SCALE GENOMIC DNA]</scope>
    <source>
        <strain evidence="3 5">DSM 25227</strain>
    </source>
</reference>
<reference evidence="2 4" key="2">
    <citation type="submission" date="2018-03" db="EMBL/GenBank/DDBJ databases">
        <title>Genomic Encyclopedia of Archaeal and Bacterial Type Strains, Phase II (KMG-II): from individual species to whole genera.</title>
        <authorList>
            <person name="Goeker M."/>
        </authorList>
    </citation>
    <scope>NUCLEOTIDE SEQUENCE [LARGE SCALE GENOMIC DNA]</scope>
    <source>
        <strain evidence="2 4">DSM 25227</strain>
    </source>
</reference>
<evidence type="ECO:0000313" key="5">
    <source>
        <dbReference type="Proteomes" id="UP000251571"/>
    </source>
</evidence>
<feature type="domain" description="Hydantoinase B/oxoprolinase" evidence="1">
    <location>
        <begin position="10"/>
        <end position="101"/>
    </location>
</feature>
<gene>
    <name evidence="2" type="ORF">BCF38_101848</name>
    <name evidence="3" type="ORF">SAMN05421539_101848</name>
</gene>
<evidence type="ECO:0000259" key="1">
    <source>
        <dbReference type="Pfam" id="PF02538"/>
    </source>
</evidence>
<dbReference type="Proteomes" id="UP000251571">
    <property type="component" value="Unassembled WGS sequence"/>
</dbReference>
<keyword evidence="4" id="KW-1185">Reference proteome</keyword>
<dbReference type="EMBL" id="QGDJ01000001">
    <property type="protein sequence ID" value="PWJ22434.1"/>
    <property type="molecule type" value="Genomic_DNA"/>
</dbReference>
<sequence length="104" mass="11133">MANAPDVPAHIDEQAVPIGNFRLLREGVLREEAARALPASGRSPCGKVDQDRADLPAQIVANVTGVAQMSRIAAPYGADVVAAYMRHVQDNAAERGRRVLDMQS</sequence>
<accession>A0A2Y9BW99</accession>
<protein>
    <submittedName>
        <fullName evidence="3">5-oxoprolinase (ATP-hydrolysing)</fullName>
    </submittedName>
</protein>
<dbReference type="AlphaFoldDB" id="A0A2Y9BW99"/>